<evidence type="ECO:0000313" key="2">
    <source>
        <dbReference type="Proteomes" id="UP000321513"/>
    </source>
</evidence>
<dbReference type="RefSeq" id="WP_147202276.1">
    <property type="nucleotide sequence ID" value="NZ_BJYT01000002.1"/>
</dbReference>
<protein>
    <submittedName>
        <fullName evidence="1">Uncharacterized protein</fullName>
    </submittedName>
</protein>
<dbReference type="EMBL" id="BJYT01000002">
    <property type="protein sequence ID" value="GEO08196.1"/>
    <property type="molecule type" value="Genomic_DNA"/>
</dbReference>
<dbReference type="OrthoDB" id="8796340at2"/>
<proteinExistence type="predicted"/>
<dbReference type="InterPro" id="IPR046032">
    <property type="entry name" value="DUF5990"/>
</dbReference>
<accession>A0A512B8B0</accession>
<dbReference type="Proteomes" id="UP000321513">
    <property type="component" value="Unassembled WGS sequence"/>
</dbReference>
<organism evidence="1 2">
    <name type="scientific">Segetibacter aerophilus</name>
    <dbReference type="NCBI Taxonomy" id="670293"/>
    <lineage>
        <taxon>Bacteria</taxon>
        <taxon>Pseudomonadati</taxon>
        <taxon>Bacteroidota</taxon>
        <taxon>Chitinophagia</taxon>
        <taxon>Chitinophagales</taxon>
        <taxon>Chitinophagaceae</taxon>
        <taxon>Segetibacter</taxon>
    </lineage>
</organism>
<keyword evidence="2" id="KW-1185">Reference proteome</keyword>
<gene>
    <name evidence="1" type="ORF">SAE01_06920</name>
</gene>
<reference evidence="1 2" key="1">
    <citation type="submission" date="2019-07" db="EMBL/GenBank/DDBJ databases">
        <title>Whole genome shotgun sequence of Segetibacter aerophilus NBRC 106135.</title>
        <authorList>
            <person name="Hosoyama A."/>
            <person name="Uohara A."/>
            <person name="Ohji S."/>
            <person name="Ichikawa N."/>
        </authorList>
    </citation>
    <scope>NUCLEOTIDE SEQUENCE [LARGE SCALE GENOMIC DNA]</scope>
    <source>
        <strain evidence="1 2">NBRC 106135</strain>
    </source>
</reference>
<name>A0A512B8B0_9BACT</name>
<sequence>MKEELAVRIILESPPPEVDFGIQKGSGNKYETILKQRSSENDLVFEFTILVKDGKTSSYNFTGPYVHGPVNERFIYVDIGTAAGQFNSPWTRRLKIPLRDISSETVKQILANSFLILETKVPGTAKDGGPNCATVKHFSGWHLVGR</sequence>
<comment type="caution">
    <text evidence="1">The sequence shown here is derived from an EMBL/GenBank/DDBJ whole genome shotgun (WGS) entry which is preliminary data.</text>
</comment>
<dbReference type="Pfam" id="PF19452">
    <property type="entry name" value="DUF5990"/>
    <property type="match status" value="1"/>
</dbReference>
<evidence type="ECO:0000313" key="1">
    <source>
        <dbReference type="EMBL" id="GEO08196.1"/>
    </source>
</evidence>
<dbReference type="AlphaFoldDB" id="A0A512B8B0"/>